<name>A0A0H3GFC3_BRUSU</name>
<keyword evidence="2" id="KW-1185">Reference proteome</keyword>
<dbReference type="HOGENOM" id="CLU_3341066_0_0_5"/>
<accession>A0A0H3GFC3</accession>
<protein>
    <submittedName>
        <fullName evidence="1">Uncharacterized protein</fullName>
    </submittedName>
</protein>
<evidence type="ECO:0000313" key="2">
    <source>
        <dbReference type="Proteomes" id="UP000007104"/>
    </source>
</evidence>
<reference evidence="1 2" key="1">
    <citation type="journal article" date="2011" name="J. Bacteriol.">
        <title>Revised genome sequence of Brucella suis 1330.</title>
        <authorList>
            <person name="Tae H."/>
            <person name="Shallom S."/>
            <person name="Settlage R."/>
            <person name="Preston D."/>
            <person name="Adams L.G."/>
            <person name="Garner H.R."/>
        </authorList>
    </citation>
    <scope>NUCLEOTIDE SEQUENCE [LARGE SCALE GENOMIC DNA]</scope>
    <source>
        <strain evidence="1 2">1330</strain>
    </source>
</reference>
<dbReference type="Proteomes" id="UP000007104">
    <property type="component" value="Chromosome II"/>
</dbReference>
<dbReference type="AlphaFoldDB" id="A0A0H3GFC3"/>
<dbReference type="KEGG" id="bms:BRA0620"/>
<gene>
    <name evidence="1" type="ordered locus">BS1330_II0615</name>
</gene>
<dbReference type="EMBL" id="CP002998">
    <property type="protein sequence ID" value="AEM20086.1"/>
    <property type="molecule type" value="Genomic_DNA"/>
</dbReference>
<sequence length="37" mass="3907">MPSACADEVIAARNLTISAAVSRIRFLAVDDVLFQAA</sequence>
<evidence type="ECO:0000313" key="1">
    <source>
        <dbReference type="EMBL" id="AEM20086.1"/>
    </source>
</evidence>
<organism evidence="1 2">
    <name type="scientific">Brucella suis biovar 1 (strain 1330)</name>
    <dbReference type="NCBI Taxonomy" id="204722"/>
    <lineage>
        <taxon>Bacteria</taxon>
        <taxon>Pseudomonadati</taxon>
        <taxon>Pseudomonadota</taxon>
        <taxon>Alphaproteobacteria</taxon>
        <taxon>Hyphomicrobiales</taxon>
        <taxon>Brucellaceae</taxon>
        <taxon>Brucella/Ochrobactrum group</taxon>
        <taxon>Brucella</taxon>
    </lineage>
</organism>
<proteinExistence type="predicted"/>
<dbReference type="KEGG" id="bsi:BS1330_II0615"/>